<comment type="caution">
    <text evidence="2">The sequence shown here is derived from an EMBL/GenBank/DDBJ whole genome shotgun (WGS) entry which is preliminary data.</text>
</comment>
<evidence type="ECO:0000259" key="1">
    <source>
        <dbReference type="SMART" id="SM00382"/>
    </source>
</evidence>
<dbReference type="InterPro" id="IPR003593">
    <property type="entry name" value="AAA+_ATPase"/>
</dbReference>
<dbReference type="Proteomes" id="UP000004564">
    <property type="component" value="Chromosome"/>
</dbReference>
<sequence length="1537" mass="174251">MDEGRNALPKGEKLMSIAGIRSNRGDGYQTLVAFDWALTVLSDQDFQWIEIDSISYLVDDVVIGKIDGNIIVCQCKKNQTDFKAWTIADLGDELDKASLLLAENPKVNVRFYSRNNFGDLAKLKEHSSSQPDEGSYQQSLGKAQRLLDDALSKQLAKIAPSLSTFEFLSRTNFVTSDDLDRMEALLRERLRNLVSNTDSAFNALWMKLDQLGARMDGSRSSTAVQHRLTKHDLRNIIQQSGSTLAPPMDLVGIRHSFSSTSAIGRSWRRDIAGLRITSPIVNEILAAIDVRKRSILLTGLPGSGKTCVMLALQEALEERVKTCSNIVPLFIQSREFADLATSEERQVQGLSQQWVEKAARLAEDAHVVVVIDSLDVLSIAREHRVLQYFLAQIDRLLLIPNITVVTACRDFDKHYDRRIAERHWDCELKCQPLDWNNEIVPLLDTLGIATAAIDADTRELIRNPRELALFVELARRDGSFNVVTSQALAQRYLDTIVLADSDLGDNAIQAIEAIASEMLKMRSLVVPHQRFTASPDIQRKLCSLNVLQETQDGKLTFGHQTLLDVLVISRAIRNGVTLNEFIRGLPPVPFVRPSIRSFIAQLALGERREYRKQLRTVLTGNAAFHIRRLVAESFAEQKPQNEDWLLIRELREKNREVFQVVYVAGGSIEWHRFWINNLVPYLKATRDAEGVAMHVHRIAQWSNIDTAGVVSFWIEALTLNWFDGNGIADQIAMHLSVIKAENLSVVVPLLMRLLDTPLSDYSPLGEVIANCVAAGVIGDTLLWRYIMDGLTGEDILQHRFYNKLRCQPHEFGSKNENFLQQRMVRSSTLLDLAVDAIEYWSYTQESQYGETRISYRYGFLGETSYENVHSQRDIHHVDSMNILFDAVEAGILYNAKIHSNWWQKNCERLCFHHEGALLYFGILACTQSPEANIDLIGRMLCDRNMLEFELSFELGGLIQSIFTFLPSPKQDAVMASILNMWKDVADSNDLRVMKSQAEVIVSIPCHLRSLEAQAVLDTYEKKAGVLIRQPKIHSHGGIVRAPFSFELFLGINDDGVLKLLAHYEGHSGWDWNDFLVGGEREVGWQLREASSRHPSRFLGLLSNHWTDIPESFRDDVMNGVSTYLAHRYGNLKADETWNPLEEPDASLLANRILDELERHPRYWRHRRSTAKALEACSHVIHDPRKAEQLLFLAIDFVGFQEEDPIKGDSVGLLGLGLNMAKGAVAEALMILADNFLAQDNEFPELLAPTLRRFARDKHPAVRAMILRRLPYLQSKSFDFGWDLFHLVMQDADGLWKIAERCLYYAYHRHFDVVEPLLARLRCEGRGKDLETWGRISALAAMTQHVEFNEFLNDLNALDTTEAWHGATTVWTNAENMRQQREQCLAGIKAGLNADGRHALGVAGEMARIFHYKGEVVFVPIGLLSRCFSVFENAGDGEKKHPRFFGFIEWLNVISLQDPEYALAATEIYLAYVDHSKQRLYDHNDNLTQLMTRLFAEAEEREESDRGSMLQRVVAIQDTLLSLGVKEIADWLKAAERP</sequence>
<protein>
    <recommendedName>
        <fullName evidence="1">AAA+ ATPase domain-containing protein</fullName>
    </recommendedName>
</protein>
<dbReference type="GO" id="GO:0016887">
    <property type="term" value="F:ATP hydrolysis activity"/>
    <property type="evidence" value="ECO:0007669"/>
    <property type="project" value="InterPro"/>
</dbReference>
<reference evidence="2 3" key="1">
    <citation type="submission" date="2011-09" db="EMBL/GenBank/DDBJ databases">
        <authorList>
            <person name="McClelland M."/>
            <person name="Clifton S."/>
            <person name="Porwollik S."/>
            <person name="Cheng P."/>
            <person name="Wollam A."/>
            <person name="Wang C."/>
            <person name="Pepin K."/>
            <person name="Bhonagiri V."/>
            <person name="Fulton R."/>
            <person name="Fulton L.F."/>
            <person name="Delehaunty K."/>
            <person name="Fronick C."/>
            <person name="O'Laughlin M."/>
            <person name="Godfrey J."/>
            <person name="Waligorski J."/>
            <person name="Appelbaum E."/>
            <person name="Farmer C."/>
            <person name="Strong C."/>
            <person name="Tomlinson C."/>
            <person name="Hou S."/>
            <person name="Minx P."/>
            <person name="Warren W."/>
            <person name="Wilson R.K."/>
        </authorList>
    </citation>
    <scope>NUCLEOTIDE SEQUENCE [LARGE SCALE GENOMIC DNA]</scope>
    <source>
        <strain evidence="3">SARB 27</strain>
    </source>
</reference>
<name>A0A6C8G9U1_SALIN</name>
<dbReference type="EMBL" id="AFYI01000002">
    <property type="protein sequence ID" value="EHB42506.1"/>
    <property type="molecule type" value="Genomic_DNA"/>
</dbReference>
<evidence type="ECO:0000313" key="2">
    <source>
        <dbReference type="EMBL" id="EHB42506.1"/>
    </source>
</evidence>
<organism evidence="2 3">
    <name type="scientific">Salmonella enterica subsp. enterica serovar Infantis str. SARB27</name>
    <dbReference type="NCBI Taxonomy" id="596155"/>
    <lineage>
        <taxon>Bacteria</taxon>
        <taxon>Pseudomonadati</taxon>
        <taxon>Pseudomonadota</taxon>
        <taxon>Gammaproteobacteria</taxon>
        <taxon>Enterobacterales</taxon>
        <taxon>Enterobacteriaceae</taxon>
        <taxon>Salmonella</taxon>
    </lineage>
</organism>
<dbReference type="InterPro" id="IPR003959">
    <property type="entry name" value="ATPase_AAA_core"/>
</dbReference>
<evidence type="ECO:0000313" key="3">
    <source>
        <dbReference type="Proteomes" id="UP000004564"/>
    </source>
</evidence>
<dbReference type="Gene3D" id="3.40.50.300">
    <property type="entry name" value="P-loop containing nucleotide triphosphate hydrolases"/>
    <property type="match status" value="1"/>
</dbReference>
<dbReference type="Pfam" id="PF00004">
    <property type="entry name" value="AAA"/>
    <property type="match status" value="1"/>
</dbReference>
<proteinExistence type="predicted"/>
<gene>
    <name evidence="2" type="ORF">SEENIN0B_02389</name>
</gene>
<dbReference type="SMART" id="SM00382">
    <property type="entry name" value="AAA"/>
    <property type="match status" value="1"/>
</dbReference>
<dbReference type="InterPro" id="IPR027417">
    <property type="entry name" value="P-loop_NTPase"/>
</dbReference>
<dbReference type="GO" id="GO:0005524">
    <property type="term" value="F:ATP binding"/>
    <property type="evidence" value="ECO:0007669"/>
    <property type="project" value="InterPro"/>
</dbReference>
<accession>A0A6C8G9U1</accession>
<dbReference type="SUPFAM" id="SSF52540">
    <property type="entry name" value="P-loop containing nucleoside triphosphate hydrolases"/>
    <property type="match status" value="1"/>
</dbReference>
<feature type="domain" description="AAA+ ATPase" evidence="1">
    <location>
        <begin position="291"/>
        <end position="430"/>
    </location>
</feature>